<dbReference type="Gene3D" id="2.40.160.20">
    <property type="match status" value="1"/>
</dbReference>
<dbReference type="Proteomes" id="UP001324634">
    <property type="component" value="Chromosome"/>
</dbReference>
<gene>
    <name evidence="2" type="ORF">SOO65_10700</name>
</gene>
<accession>A0AAX4HIT1</accession>
<keyword evidence="1" id="KW-0732">Signal</keyword>
<protein>
    <recommendedName>
        <fullName evidence="4">Outer membrane protein beta-barrel domain-containing protein</fullName>
    </recommendedName>
</protein>
<evidence type="ECO:0000313" key="3">
    <source>
        <dbReference type="Proteomes" id="UP001324634"/>
    </source>
</evidence>
<sequence>MKIFALLLLVVSLPALALEVDEKLTVRVVKTSESRKTLMVNRGTEDGLVEGDHAKFIVTAGIVARAVCVRVSPTRSVWSVYRLVNADFIVNDSVMTLKISPAVKITKDESQALVQEDTPTRAAADPTQLGIPLADGAQDLAAGAGGDDALSSADLKALEESNTPTIIPEKNMEIFGILNISGLTSSTKTDTGDNSFNNSQSYHHIGLGGEYYPQKEREWYSHFSLEANINLMRQNSQAYEGATSTNDVTEFALGINWHPTKLPSKTLDFIPYFHLGANMGSVKSTFSPGEENAGGPERSATGSTAGFSAGFGYKFYTQRGFGARALLDYYYRSESYGEDDQTDKFNKTVGGPRLMIGLGYRF</sequence>
<dbReference type="SUPFAM" id="SSF56925">
    <property type="entry name" value="OMPA-like"/>
    <property type="match status" value="1"/>
</dbReference>
<organism evidence="2 3">
    <name type="scientific">Peredibacter starrii</name>
    <dbReference type="NCBI Taxonomy" id="28202"/>
    <lineage>
        <taxon>Bacteria</taxon>
        <taxon>Pseudomonadati</taxon>
        <taxon>Bdellovibrionota</taxon>
        <taxon>Bacteriovoracia</taxon>
        <taxon>Bacteriovoracales</taxon>
        <taxon>Bacteriovoracaceae</taxon>
        <taxon>Peredibacter</taxon>
    </lineage>
</organism>
<evidence type="ECO:0000256" key="1">
    <source>
        <dbReference type="SAM" id="SignalP"/>
    </source>
</evidence>
<keyword evidence="3" id="KW-1185">Reference proteome</keyword>
<evidence type="ECO:0008006" key="4">
    <source>
        <dbReference type="Google" id="ProtNLM"/>
    </source>
</evidence>
<evidence type="ECO:0000313" key="2">
    <source>
        <dbReference type="EMBL" id="WPU63153.1"/>
    </source>
</evidence>
<proteinExistence type="predicted"/>
<dbReference type="InterPro" id="IPR011250">
    <property type="entry name" value="OMP/PagP_B-barrel"/>
</dbReference>
<name>A0AAX4HIT1_9BACT</name>
<feature type="chain" id="PRO_5043634973" description="Outer membrane protein beta-barrel domain-containing protein" evidence="1">
    <location>
        <begin position="18"/>
        <end position="362"/>
    </location>
</feature>
<dbReference type="KEGG" id="psti:SOO65_10700"/>
<dbReference type="RefSeq" id="WP_321389345.1">
    <property type="nucleotide sequence ID" value="NZ_CP139487.1"/>
</dbReference>
<reference evidence="2 3" key="1">
    <citation type="submission" date="2023-11" db="EMBL/GenBank/DDBJ databases">
        <title>Peredibacter starrii A3.12.</title>
        <authorList>
            <person name="Mitchell R.J."/>
        </authorList>
    </citation>
    <scope>NUCLEOTIDE SEQUENCE [LARGE SCALE GENOMIC DNA]</scope>
    <source>
        <strain evidence="2 3">A3.12</strain>
    </source>
</reference>
<dbReference type="EMBL" id="CP139487">
    <property type="protein sequence ID" value="WPU63153.1"/>
    <property type="molecule type" value="Genomic_DNA"/>
</dbReference>
<feature type="signal peptide" evidence="1">
    <location>
        <begin position="1"/>
        <end position="17"/>
    </location>
</feature>
<dbReference type="AlphaFoldDB" id="A0AAX4HIT1"/>